<reference evidence="1" key="1">
    <citation type="submission" date="2021-02" db="EMBL/GenBank/DDBJ databases">
        <authorList>
            <consortium name="DOE Joint Genome Institute"/>
            <person name="Ahrendt S."/>
            <person name="Looney B.P."/>
            <person name="Miyauchi S."/>
            <person name="Morin E."/>
            <person name="Drula E."/>
            <person name="Courty P.E."/>
            <person name="Chicoki N."/>
            <person name="Fauchery L."/>
            <person name="Kohler A."/>
            <person name="Kuo A."/>
            <person name="Labutti K."/>
            <person name="Pangilinan J."/>
            <person name="Lipzen A."/>
            <person name="Riley R."/>
            <person name="Andreopoulos W."/>
            <person name="He G."/>
            <person name="Johnson J."/>
            <person name="Barry K.W."/>
            <person name="Grigoriev I.V."/>
            <person name="Nagy L."/>
            <person name="Hibbett D."/>
            <person name="Henrissat B."/>
            <person name="Matheny P.B."/>
            <person name="Labbe J."/>
            <person name="Martin F."/>
        </authorList>
    </citation>
    <scope>NUCLEOTIDE SEQUENCE</scope>
    <source>
        <strain evidence="1">EC-137</strain>
    </source>
</reference>
<reference evidence="1" key="2">
    <citation type="journal article" date="2022" name="New Phytol.">
        <title>Evolutionary transition to the ectomycorrhizal habit in the genomes of a hyperdiverse lineage of mushroom-forming fungi.</title>
        <authorList>
            <person name="Looney B."/>
            <person name="Miyauchi S."/>
            <person name="Morin E."/>
            <person name="Drula E."/>
            <person name="Courty P.E."/>
            <person name="Kohler A."/>
            <person name="Kuo A."/>
            <person name="LaButti K."/>
            <person name="Pangilinan J."/>
            <person name="Lipzen A."/>
            <person name="Riley R."/>
            <person name="Andreopoulos W."/>
            <person name="He G."/>
            <person name="Johnson J."/>
            <person name="Nolan M."/>
            <person name="Tritt A."/>
            <person name="Barry K.W."/>
            <person name="Grigoriev I.V."/>
            <person name="Nagy L.G."/>
            <person name="Hibbett D."/>
            <person name="Henrissat B."/>
            <person name="Matheny P.B."/>
            <person name="Labbe J."/>
            <person name="Martin F.M."/>
        </authorList>
    </citation>
    <scope>NUCLEOTIDE SEQUENCE</scope>
    <source>
        <strain evidence="1">EC-137</strain>
    </source>
</reference>
<sequence length="404" mass="43961">MFASSVPSTATFPKAFPFTSGFLLGYVVGPVFWGPLSELLGRRPVSTLPLTMHTLSHVGQAAAHSTKTLLVARFFSGIFACTVTPQSNGGGVITDMWDAKTLGPTMNLFSMTTSVGLALGPVINGFVVNNGMNGRWLFWITMMLADASMALTIVFGGIPAAHLRAQSLLTNAQVKQLRGEGLVRYKRLYAESERVRWSLPILFDRTVEPIPLIMIYTSIVCGVLYYLRGIPYCFRSRHGFNAAQTGLAFVGLGLGTLVASAISTFASRHRPLLMSAMIGAQLLVVDAFWLGWAGDYASVLWCVSALSSVPAGAAVPLIFFSSLMRINWACRLTGLVALLLAPMPFLLSRYGPRIRQGSHFAPCIACALLHAHATSKLRKRLRQRGGRRRRRTTSSTTESEQLDL</sequence>
<dbReference type="Proteomes" id="UP000814128">
    <property type="component" value="Unassembled WGS sequence"/>
</dbReference>
<evidence type="ECO:0000313" key="2">
    <source>
        <dbReference type="Proteomes" id="UP000814128"/>
    </source>
</evidence>
<dbReference type="EMBL" id="MU273732">
    <property type="protein sequence ID" value="KAI0028666.1"/>
    <property type="molecule type" value="Genomic_DNA"/>
</dbReference>
<comment type="caution">
    <text evidence="1">The sequence shown here is derived from an EMBL/GenBank/DDBJ whole genome shotgun (WGS) entry which is preliminary data.</text>
</comment>
<keyword evidence="2" id="KW-1185">Reference proteome</keyword>
<organism evidence="1 2">
    <name type="scientific">Vararia minispora EC-137</name>
    <dbReference type="NCBI Taxonomy" id="1314806"/>
    <lineage>
        <taxon>Eukaryota</taxon>
        <taxon>Fungi</taxon>
        <taxon>Dikarya</taxon>
        <taxon>Basidiomycota</taxon>
        <taxon>Agaricomycotina</taxon>
        <taxon>Agaricomycetes</taxon>
        <taxon>Russulales</taxon>
        <taxon>Lachnocladiaceae</taxon>
        <taxon>Vararia</taxon>
    </lineage>
</organism>
<name>A0ACB8QAN6_9AGAM</name>
<gene>
    <name evidence="1" type="ORF">K488DRAFT_80574</name>
</gene>
<protein>
    <submittedName>
        <fullName evidence="1">Major facilitator superfamily domain-containing protein</fullName>
    </submittedName>
</protein>
<accession>A0ACB8QAN6</accession>
<proteinExistence type="predicted"/>
<evidence type="ECO:0000313" key="1">
    <source>
        <dbReference type="EMBL" id="KAI0028666.1"/>
    </source>
</evidence>